<feature type="domain" description="Erythromycin biosynthesis protein CIII-like C-terminal" evidence="2">
    <location>
        <begin position="304"/>
        <end position="398"/>
    </location>
</feature>
<dbReference type="PANTHER" id="PTHR48050">
    <property type="entry name" value="STEROL 3-BETA-GLUCOSYLTRANSFERASE"/>
    <property type="match status" value="1"/>
</dbReference>
<sequence>MRITMAVNGTRGDIQPAVILAGALAARGHDVRVGVPPNLIGLAAHLGVPARAFGYDTRAHLEEVRRVRNEAGRNPLRRVQAVAAVNRTGWSDSVDDLADLTAGADAIITGFTTEAIALPFAEALRIPLISLHHAPVRANARVGPLPQLPGALGGPLVPAQWAAAEQLMRLATRGQEAALRARLGVRPAGAPLAGLIAGNAGIEIQAYDPMFAITGDSRWDASPRPRPVVGFIDLAVRHSGPDPALDAWLEAGGPPVYFGFGSMPIRDSQSTVSAMVRAARRIGRRALICAGWSGPPENVPSGADVYFAETVDHHSVLSRCAAAVHHGGAGTTAAALRHGVPSVVCWFGADQPFWGAQLRRVGAGMSMPVRKLTVDALESALRAIDTDVSRRRASNAARALVGPDEALAEAVAAVETVTGRSADRVREVAR</sequence>
<dbReference type="Proteomes" id="UP001059836">
    <property type="component" value="Chromosome"/>
</dbReference>
<dbReference type="InterPro" id="IPR004276">
    <property type="entry name" value="GlycoTrans_28_N"/>
</dbReference>
<dbReference type="CDD" id="cd03784">
    <property type="entry name" value="GT1_Gtf-like"/>
    <property type="match status" value="1"/>
</dbReference>
<evidence type="ECO:0000259" key="1">
    <source>
        <dbReference type="Pfam" id="PF03033"/>
    </source>
</evidence>
<dbReference type="RefSeq" id="WP_260840288.1">
    <property type="nucleotide sequence ID" value="NZ_CP045809.1"/>
</dbReference>
<accession>A0ABX6IQ13</accession>
<protein>
    <submittedName>
        <fullName evidence="3">Glycosyltransferase</fullName>
    </submittedName>
</protein>
<dbReference type="Gene3D" id="3.40.50.2000">
    <property type="entry name" value="Glycogen Phosphorylase B"/>
    <property type="match status" value="2"/>
</dbReference>
<organism evidence="3 4">
    <name type="scientific">Gordonia pseudamarae</name>
    <dbReference type="NCBI Taxonomy" id="2831662"/>
    <lineage>
        <taxon>Bacteria</taxon>
        <taxon>Bacillati</taxon>
        <taxon>Actinomycetota</taxon>
        <taxon>Actinomycetes</taxon>
        <taxon>Mycobacteriales</taxon>
        <taxon>Gordoniaceae</taxon>
        <taxon>Gordonia</taxon>
    </lineage>
</organism>
<evidence type="ECO:0000259" key="2">
    <source>
        <dbReference type="Pfam" id="PF06722"/>
    </source>
</evidence>
<dbReference type="InterPro" id="IPR010610">
    <property type="entry name" value="EryCIII-like_C"/>
</dbReference>
<dbReference type="PANTHER" id="PTHR48050:SF13">
    <property type="entry name" value="STEROL 3-BETA-GLUCOSYLTRANSFERASE UGT80A2"/>
    <property type="match status" value="1"/>
</dbReference>
<gene>
    <name evidence="3" type="ORF">GII31_03430</name>
</gene>
<reference evidence="3" key="1">
    <citation type="journal article" date="2021" name="Nat. Microbiol.">
        <title>Cocultivation of an ultrasmall environmental parasitic bacterium with lytic ability against bacteria associated with wastewater foams.</title>
        <authorList>
            <person name="Batinovic S."/>
            <person name="Rose J.J.A."/>
            <person name="Ratcliffe J."/>
            <person name="Seviour R.J."/>
            <person name="Petrovski S."/>
        </authorList>
    </citation>
    <scope>NUCLEOTIDE SEQUENCE</scope>
    <source>
        <strain evidence="3">CON9</strain>
    </source>
</reference>
<dbReference type="SUPFAM" id="SSF53756">
    <property type="entry name" value="UDP-Glycosyltransferase/glycogen phosphorylase"/>
    <property type="match status" value="1"/>
</dbReference>
<dbReference type="InterPro" id="IPR050426">
    <property type="entry name" value="Glycosyltransferase_28"/>
</dbReference>
<name>A0ABX6IQ13_9ACTN</name>
<dbReference type="InterPro" id="IPR002213">
    <property type="entry name" value="UDP_glucos_trans"/>
</dbReference>
<feature type="domain" description="Glycosyltransferase family 28 N-terminal" evidence="1">
    <location>
        <begin position="3"/>
        <end position="39"/>
    </location>
</feature>
<dbReference type="Pfam" id="PF06722">
    <property type="entry name" value="EryCIII-like_C"/>
    <property type="match status" value="1"/>
</dbReference>
<dbReference type="EMBL" id="CP045809">
    <property type="protein sequence ID" value="QHN37310.1"/>
    <property type="molecule type" value="Genomic_DNA"/>
</dbReference>
<keyword evidence="4" id="KW-1185">Reference proteome</keyword>
<dbReference type="Pfam" id="PF03033">
    <property type="entry name" value="Glyco_transf_28"/>
    <property type="match status" value="1"/>
</dbReference>
<evidence type="ECO:0000313" key="3">
    <source>
        <dbReference type="EMBL" id="QHN37310.1"/>
    </source>
</evidence>
<proteinExistence type="predicted"/>
<evidence type="ECO:0000313" key="4">
    <source>
        <dbReference type="Proteomes" id="UP001059836"/>
    </source>
</evidence>